<dbReference type="eggNOG" id="COG0486">
    <property type="taxonomic scope" value="Bacteria"/>
</dbReference>
<comment type="cofactor">
    <cofactor evidence="6">
        <name>K(+)</name>
        <dbReference type="ChEBI" id="CHEBI:29103"/>
    </cofactor>
    <text evidence="6">Binds 1 potassium ion per subunit.</text>
</comment>
<keyword evidence="9" id="KW-1185">Reference proteome</keyword>
<dbReference type="NCBIfam" id="TIGR00231">
    <property type="entry name" value="small_GTP"/>
    <property type="match status" value="1"/>
</dbReference>
<gene>
    <name evidence="6" type="primary">mnmE</name>
    <name evidence="6" type="synonym">trmE</name>
    <name evidence="8" type="ORF">N177_1399</name>
</gene>
<dbReference type="Gene3D" id="3.40.50.300">
    <property type="entry name" value="P-loop containing nucleotide triphosphate hydrolases"/>
    <property type="match status" value="1"/>
</dbReference>
<keyword evidence="4 6" id="KW-0630">Potassium</keyword>
<sequence>MCEKIAGKVPEPRRAAFRRLRDETGEVIDEALVLFFAGPNSETGEDCLELQAHGSPAVLQRLAALLGDFPGCRPAEPGEFAQRAFLNGKVDLTAVEGLADLVDAETEAQRRLAVRQMGGSLRDLYEGWRTRLVEILALAEAGIDFVDEGDVGGDIGHTIAPILEELRREIEAHLSDARRGERIRHGAVVTLAGSPNVGKSSLMNALARREVAIVTDVPGTTRDRLEVRLDLDGMAVTVIDTAGLRETADVVEREGVRRARLAIKEADLVLLLGAGGPPISTHDGEVETWRVESKVDLTGSLPGRRDDGTFGISVKTGDGVADLLDALAERFRHDVASSGDVLLTQARHRRHLSECVDALAAAVRIGYDGEPDLFAEELRRAARSLGRITGRVDVEEVLGAIFERLCIGK</sequence>
<feature type="binding site" evidence="6">
    <location>
        <position position="21"/>
    </location>
    <ligand>
        <name>(6S)-5-formyl-5,6,7,8-tetrahydrofolate</name>
        <dbReference type="ChEBI" id="CHEBI:57457"/>
    </ligand>
</feature>
<feature type="binding site" evidence="6">
    <location>
        <position position="196"/>
    </location>
    <ligand>
        <name>K(+)</name>
        <dbReference type="ChEBI" id="CHEBI:29103"/>
    </ligand>
</feature>
<feature type="domain" description="TrmE-type G" evidence="7">
    <location>
        <begin position="186"/>
        <end position="332"/>
    </location>
</feature>
<dbReference type="InterPro" id="IPR018948">
    <property type="entry name" value="GTP-bd_TrmE_N"/>
</dbReference>
<feature type="binding site" evidence="6">
    <location>
        <position position="89"/>
    </location>
    <ligand>
        <name>(6S)-5-formyl-5,6,7,8-tetrahydrofolate</name>
        <dbReference type="ChEBI" id="CHEBI:57457"/>
    </ligand>
</feature>
<feature type="binding site" evidence="6">
    <location>
        <position position="217"/>
    </location>
    <ligand>
        <name>K(+)</name>
        <dbReference type="ChEBI" id="CHEBI:29103"/>
    </ligand>
</feature>
<keyword evidence="3 6" id="KW-0547">Nucleotide-binding</keyword>
<evidence type="ECO:0000256" key="2">
    <source>
        <dbReference type="ARBA" id="ARBA00022694"/>
    </source>
</evidence>
<dbReference type="PANTHER" id="PTHR42714:SF2">
    <property type="entry name" value="TRNA MODIFICATION GTPASE GTPBP3, MITOCHONDRIAL"/>
    <property type="match status" value="1"/>
</dbReference>
<dbReference type="EMBL" id="AWXZ01000017">
    <property type="protein sequence ID" value="ESR26064.1"/>
    <property type="molecule type" value="Genomic_DNA"/>
</dbReference>
<dbReference type="GO" id="GO:0005525">
    <property type="term" value="F:GTP binding"/>
    <property type="evidence" value="ECO:0007669"/>
    <property type="project" value="UniProtKB-UniRule"/>
</dbReference>
<feature type="binding site" evidence="6">
    <location>
        <begin position="240"/>
        <end position="243"/>
    </location>
    <ligand>
        <name>GTP</name>
        <dbReference type="ChEBI" id="CHEBI:37565"/>
    </ligand>
</feature>
<evidence type="ECO:0000256" key="6">
    <source>
        <dbReference type="HAMAP-Rule" id="MF_00379"/>
    </source>
</evidence>
<dbReference type="GO" id="GO:0005737">
    <property type="term" value="C:cytoplasm"/>
    <property type="evidence" value="ECO:0007669"/>
    <property type="project" value="UniProtKB-SubCell"/>
</dbReference>
<comment type="similarity">
    <text evidence="1 6">Belongs to the TRAFAC class TrmE-Era-EngA-EngB-Septin-like GTPase superfamily. TrmE GTPase family.</text>
</comment>
<dbReference type="InterPro" id="IPR031168">
    <property type="entry name" value="G_TrmE"/>
</dbReference>
<evidence type="ECO:0000313" key="8">
    <source>
        <dbReference type="EMBL" id="ESR26064.1"/>
    </source>
</evidence>
<dbReference type="CDD" id="cd14858">
    <property type="entry name" value="TrmE_N"/>
    <property type="match status" value="1"/>
</dbReference>
<dbReference type="Pfam" id="PF01926">
    <property type="entry name" value="MMR_HSR1"/>
    <property type="match status" value="1"/>
</dbReference>
<dbReference type="InterPro" id="IPR006073">
    <property type="entry name" value="GTP-bd"/>
</dbReference>
<dbReference type="PANTHER" id="PTHR42714">
    <property type="entry name" value="TRNA MODIFICATION GTPASE GTPBP3"/>
    <property type="match status" value="1"/>
</dbReference>
<dbReference type="STRING" id="631454.N177_1399"/>
<dbReference type="PATRIC" id="fig|631454.5.peg.1384"/>
<feature type="binding site" evidence="6">
    <location>
        <position position="200"/>
    </location>
    <ligand>
        <name>Mg(2+)</name>
        <dbReference type="ChEBI" id="CHEBI:18420"/>
    </ligand>
</feature>
<comment type="function">
    <text evidence="6">Exhibits a very high intrinsic GTPase hydrolysis rate. Involved in the addition of a carboxymethylaminomethyl (cmnm) group at the wobble position (U34) of certain tRNAs, forming tRNA-cmnm(5)s(2)U34.</text>
</comment>
<comment type="caution">
    <text evidence="8">The sequence shown here is derived from an EMBL/GenBank/DDBJ whole genome shotgun (WGS) entry which is preliminary data.</text>
</comment>
<dbReference type="EC" id="3.6.-.-" evidence="6"/>
<dbReference type="SUPFAM" id="SSF116878">
    <property type="entry name" value="TrmE connector domain"/>
    <property type="match status" value="1"/>
</dbReference>
<comment type="subcellular location">
    <subcellularLocation>
        <location evidence="6">Cytoplasm</location>
    </subcellularLocation>
</comment>
<feature type="binding site" evidence="6">
    <location>
        <begin position="215"/>
        <end position="221"/>
    </location>
    <ligand>
        <name>GTP</name>
        <dbReference type="ChEBI" id="CHEBI:37565"/>
    </ligand>
</feature>
<keyword evidence="6" id="KW-0460">Magnesium</keyword>
<evidence type="ECO:0000256" key="3">
    <source>
        <dbReference type="ARBA" id="ARBA00022741"/>
    </source>
</evidence>
<dbReference type="Gene3D" id="1.20.120.430">
    <property type="entry name" value="tRNA modification GTPase MnmE domain 2"/>
    <property type="match status" value="1"/>
</dbReference>
<comment type="caution">
    <text evidence="6">Lacks conserved residue(s) required for the propagation of feature annotation.</text>
</comment>
<evidence type="ECO:0000256" key="5">
    <source>
        <dbReference type="ARBA" id="ARBA00023134"/>
    </source>
</evidence>
<dbReference type="InterPro" id="IPR025867">
    <property type="entry name" value="MnmE_helical"/>
</dbReference>
<dbReference type="PROSITE" id="PS51709">
    <property type="entry name" value="G_TRME"/>
    <property type="match status" value="1"/>
</dbReference>
<organism evidence="8 9">
    <name type="scientific">Lutibaculum baratangense AMV1</name>
    <dbReference type="NCBI Taxonomy" id="631454"/>
    <lineage>
        <taxon>Bacteria</taxon>
        <taxon>Pseudomonadati</taxon>
        <taxon>Pseudomonadota</taxon>
        <taxon>Alphaproteobacteria</taxon>
        <taxon>Hyphomicrobiales</taxon>
        <taxon>Tepidamorphaceae</taxon>
        <taxon>Lutibaculum</taxon>
    </lineage>
</organism>
<evidence type="ECO:0000256" key="1">
    <source>
        <dbReference type="ARBA" id="ARBA00011043"/>
    </source>
</evidence>
<feature type="binding site" evidence="6">
    <location>
        <position position="409"/>
    </location>
    <ligand>
        <name>(6S)-5-formyl-5,6,7,8-tetrahydrofolate</name>
        <dbReference type="ChEBI" id="CHEBI:57457"/>
    </ligand>
</feature>
<comment type="subunit">
    <text evidence="6">Homodimer. Heterotetramer of two MnmE and two MnmG subunits.</text>
</comment>
<protein>
    <recommendedName>
        <fullName evidence="6">tRNA modification GTPase MnmE</fullName>
        <ecNumber evidence="6">3.6.-.-</ecNumber>
    </recommendedName>
</protein>
<dbReference type="InterPro" id="IPR004520">
    <property type="entry name" value="GTPase_MnmE"/>
</dbReference>
<dbReference type="InterPro" id="IPR005225">
    <property type="entry name" value="Small_GTP-bd"/>
</dbReference>
<keyword evidence="6" id="KW-0378">Hydrolase</keyword>
<dbReference type="Proteomes" id="UP000017819">
    <property type="component" value="Unassembled WGS sequence"/>
</dbReference>
<dbReference type="HAMAP" id="MF_00379">
    <property type="entry name" value="GTPase_MnmE"/>
    <property type="match status" value="1"/>
</dbReference>
<keyword evidence="6" id="KW-0479">Metal-binding</keyword>
<evidence type="ECO:0000259" key="7">
    <source>
        <dbReference type="PROSITE" id="PS51709"/>
    </source>
</evidence>
<feature type="binding site" evidence="6">
    <location>
        <begin position="196"/>
        <end position="201"/>
    </location>
    <ligand>
        <name>GTP</name>
        <dbReference type="ChEBI" id="CHEBI:37565"/>
    </ligand>
</feature>
<dbReference type="InterPro" id="IPR027368">
    <property type="entry name" value="MnmE_dom2"/>
</dbReference>
<dbReference type="Gene3D" id="3.30.1360.120">
    <property type="entry name" value="Probable tRNA modification gtpase trme, domain 1"/>
    <property type="match status" value="1"/>
</dbReference>
<accession>V4RL83</accession>
<dbReference type="GO" id="GO:0002098">
    <property type="term" value="P:tRNA wobble uridine modification"/>
    <property type="evidence" value="ECO:0007669"/>
    <property type="project" value="TreeGrafter"/>
</dbReference>
<dbReference type="GO" id="GO:0046872">
    <property type="term" value="F:metal ion binding"/>
    <property type="evidence" value="ECO:0007669"/>
    <property type="project" value="UniProtKB-KW"/>
</dbReference>
<name>V4RL83_9HYPH</name>
<evidence type="ECO:0000313" key="9">
    <source>
        <dbReference type="Proteomes" id="UP000017819"/>
    </source>
</evidence>
<feature type="binding site" evidence="6">
    <location>
        <position position="215"/>
    </location>
    <ligand>
        <name>K(+)</name>
        <dbReference type="ChEBI" id="CHEBI:29103"/>
    </ligand>
</feature>
<dbReference type="NCBIfam" id="NF003661">
    <property type="entry name" value="PRK05291.1-3"/>
    <property type="match status" value="1"/>
</dbReference>
<feature type="binding site" evidence="6">
    <location>
        <position position="49"/>
    </location>
    <ligand>
        <name>(6S)-5-formyl-5,6,7,8-tetrahydrofolate</name>
        <dbReference type="ChEBI" id="CHEBI:57457"/>
    </ligand>
</feature>
<dbReference type="InterPro" id="IPR027417">
    <property type="entry name" value="P-loop_NTPase"/>
</dbReference>
<reference evidence="8 9" key="1">
    <citation type="journal article" date="2014" name="Genome Announc.">
        <title>Draft Genome Sequence of Lutibaculum baratangense Strain AMV1T, Isolated from a Mud Volcano in Andamans, India.</title>
        <authorList>
            <person name="Singh A."/>
            <person name="Sreenivas A."/>
            <person name="Sathyanarayana Reddy G."/>
            <person name="Pinnaka A.K."/>
            <person name="Shivaji S."/>
        </authorList>
    </citation>
    <scope>NUCLEOTIDE SEQUENCE [LARGE SCALE GENOMIC DNA]</scope>
    <source>
        <strain evidence="8 9">AMV1</strain>
    </source>
</reference>
<dbReference type="InterPro" id="IPR027266">
    <property type="entry name" value="TrmE/GcvT-like"/>
</dbReference>
<dbReference type="GO" id="GO:0003924">
    <property type="term" value="F:GTPase activity"/>
    <property type="evidence" value="ECO:0007669"/>
    <property type="project" value="UniProtKB-UniRule"/>
</dbReference>
<dbReference type="SUPFAM" id="SSF52540">
    <property type="entry name" value="P-loop containing nucleoside triphosphate hydrolases"/>
    <property type="match status" value="1"/>
</dbReference>
<proteinExistence type="inferred from homology"/>
<dbReference type="Pfam" id="PF12631">
    <property type="entry name" value="MnmE_helical"/>
    <property type="match status" value="1"/>
</dbReference>
<dbReference type="AlphaFoldDB" id="V4RL83"/>
<dbReference type="GO" id="GO:0030488">
    <property type="term" value="P:tRNA methylation"/>
    <property type="evidence" value="ECO:0007669"/>
    <property type="project" value="TreeGrafter"/>
</dbReference>
<keyword evidence="2 6" id="KW-0819">tRNA processing</keyword>
<dbReference type="Pfam" id="PF10396">
    <property type="entry name" value="TrmE_N"/>
    <property type="match status" value="1"/>
</dbReference>
<feature type="binding site" evidence="6">
    <location>
        <position position="220"/>
    </location>
    <ligand>
        <name>K(+)</name>
        <dbReference type="ChEBI" id="CHEBI:29103"/>
    </ligand>
</feature>
<feature type="binding site" evidence="6">
    <location>
        <position position="221"/>
    </location>
    <ligand>
        <name>Mg(2+)</name>
        <dbReference type="ChEBI" id="CHEBI:18420"/>
    </ligand>
</feature>
<evidence type="ECO:0000256" key="4">
    <source>
        <dbReference type="ARBA" id="ARBA00022958"/>
    </source>
</evidence>
<dbReference type="CDD" id="cd04164">
    <property type="entry name" value="trmE"/>
    <property type="match status" value="1"/>
</dbReference>
<keyword evidence="5 6" id="KW-0342">GTP-binding</keyword>
<keyword evidence="6" id="KW-0963">Cytoplasm</keyword>